<dbReference type="HOGENOM" id="CLU_056986_1_0_1"/>
<name>F4NWT7_BATDJ</name>
<evidence type="ECO:0000313" key="1">
    <source>
        <dbReference type="EMBL" id="EGF82546.1"/>
    </source>
</evidence>
<dbReference type="InterPro" id="IPR027417">
    <property type="entry name" value="P-loop_NTPase"/>
</dbReference>
<dbReference type="GO" id="GO:0005737">
    <property type="term" value="C:cytoplasm"/>
    <property type="evidence" value="ECO:0000318"/>
    <property type="project" value="GO_Central"/>
</dbReference>
<dbReference type="OrthoDB" id="347435at2759"/>
<dbReference type="GeneID" id="18241512"/>
<keyword evidence="2" id="KW-1185">Reference proteome</keyword>
<dbReference type="RefSeq" id="XP_006676475.1">
    <property type="nucleotide sequence ID" value="XM_006676412.1"/>
</dbReference>
<dbReference type="STRING" id="684364.F4NWT7"/>
<proteinExistence type="predicted"/>
<reference evidence="1 2" key="1">
    <citation type="submission" date="2009-12" db="EMBL/GenBank/DDBJ databases">
        <title>The draft genome of Batrachochytrium dendrobatidis.</title>
        <authorList>
            <consortium name="US DOE Joint Genome Institute (JGI-PGF)"/>
            <person name="Kuo A."/>
            <person name="Salamov A."/>
            <person name="Schmutz J."/>
            <person name="Lucas S."/>
            <person name="Pitluck S."/>
            <person name="Rosenblum E."/>
            <person name="Stajich J."/>
            <person name="Eisen M."/>
            <person name="Grigoriev I.V."/>
        </authorList>
    </citation>
    <scope>NUCLEOTIDE SEQUENCE [LARGE SCALE GENOMIC DNA]</scope>
    <source>
        <strain evidence="2">JAM81 / FGSC 10211</strain>
    </source>
</reference>
<protein>
    <recommendedName>
        <fullName evidence="3">Phosphoribulokinase/uridine kinase domain-containing protein</fullName>
    </recommendedName>
</protein>
<evidence type="ECO:0008006" key="3">
    <source>
        <dbReference type="Google" id="ProtNLM"/>
    </source>
</evidence>
<evidence type="ECO:0000313" key="2">
    <source>
        <dbReference type="Proteomes" id="UP000007241"/>
    </source>
</evidence>
<organism evidence="1 2">
    <name type="scientific">Batrachochytrium dendrobatidis (strain JAM81 / FGSC 10211)</name>
    <name type="common">Frog chytrid fungus</name>
    <dbReference type="NCBI Taxonomy" id="684364"/>
    <lineage>
        <taxon>Eukaryota</taxon>
        <taxon>Fungi</taxon>
        <taxon>Fungi incertae sedis</taxon>
        <taxon>Chytridiomycota</taxon>
        <taxon>Chytridiomycota incertae sedis</taxon>
        <taxon>Chytridiomycetes</taxon>
        <taxon>Rhizophydiales</taxon>
        <taxon>Rhizophydiales incertae sedis</taxon>
        <taxon>Batrachochytrium</taxon>
    </lineage>
</organism>
<dbReference type="FunCoup" id="F4NWT7">
    <property type="interactions" value="361"/>
</dbReference>
<dbReference type="Proteomes" id="UP000007241">
    <property type="component" value="Unassembled WGS sequence"/>
</dbReference>
<feature type="non-terminal residue" evidence="1">
    <location>
        <position position="1"/>
    </location>
</feature>
<dbReference type="EMBL" id="GL882880">
    <property type="protein sequence ID" value="EGF82546.1"/>
    <property type="molecule type" value="Genomic_DNA"/>
</dbReference>
<sequence length="259" mass="29533">PLFVALSGPQGSGKTTLVKELVKELDQRVGLKAVALSADDLYLTHAEQVILANTHKSNTLLQYRGLPGTHGISLGVQVLSHLARQNEHINNSVSIPCYDKSLYQGRGDRMDELHWKTVTGPVDIVLFEGWFLGFRFNWNASTQPNWNDILSSRSESQSGSQPGFTSICTQDNLIQVLNSLVEYNQQWYPFIHAFIHIITPQLDWIYDWRWEQEQTMKHTANTCNLNTMDTVGLSRVQINDFVDRFIPVYRMCLPRLISN</sequence>
<gene>
    <name evidence="1" type="ORF">BATDEDRAFT_4816</name>
</gene>
<dbReference type="InParanoid" id="F4NWT7"/>
<feature type="non-terminal residue" evidence="1">
    <location>
        <position position="259"/>
    </location>
</feature>
<dbReference type="SUPFAM" id="SSF52540">
    <property type="entry name" value="P-loop containing nucleoside triphosphate hydrolases"/>
    <property type="match status" value="1"/>
</dbReference>
<dbReference type="PANTHER" id="PTHR10285">
    <property type="entry name" value="URIDINE KINASE"/>
    <property type="match status" value="1"/>
</dbReference>
<dbReference type="Gene3D" id="3.40.50.300">
    <property type="entry name" value="P-loop containing nucleotide triphosphate hydrolases"/>
    <property type="match status" value="1"/>
</dbReference>
<accession>F4NWT7</accession>
<dbReference type="AlphaFoldDB" id="F4NWT7"/>
<dbReference type="FunFam" id="3.40.50.300:FF:004995">
    <property type="entry name" value="Uncharacterized protein"/>
    <property type="match status" value="1"/>
</dbReference>
<dbReference type="OMA" id="FWRSLHP"/>